<feature type="compositionally biased region" description="Acidic residues" evidence="1">
    <location>
        <begin position="305"/>
        <end position="316"/>
    </location>
</feature>
<feature type="compositionally biased region" description="Pro residues" evidence="1">
    <location>
        <begin position="92"/>
        <end position="107"/>
    </location>
</feature>
<feature type="compositionally biased region" description="Polar residues" evidence="1">
    <location>
        <begin position="143"/>
        <end position="154"/>
    </location>
</feature>
<dbReference type="OMA" id="PHYPTSH"/>
<dbReference type="GeneID" id="6014348"/>
<dbReference type="RefSeq" id="XP_001837786.2">
    <property type="nucleotide sequence ID" value="XM_001837734.2"/>
</dbReference>
<feature type="compositionally biased region" description="Low complexity" evidence="1">
    <location>
        <begin position="155"/>
        <end position="171"/>
    </location>
</feature>
<dbReference type="HOGENOM" id="CLU_924575_0_0_1"/>
<keyword evidence="3" id="KW-1185">Reference proteome</keyword>
<dbReference type="AlphaFoldDB" id="A8NZZ8"/>
<feature type="region of interest" description="Disordered" evidence="1">
    <location>
        <begin position="1"/>
        <end position="49"/>
    </location>
</feature>
<feature type="region of interest" description="Disordered" evidence="1">
    <location>
        <begin position="301"/>
        <end position="340"/>
    </location>
</feature>
<feature type="compositionally biased region" description="Basic residues" evidence="1">
    <location>
        <begin position="175"/>
        <end position="185"/>
    </location>
</feature>
<dbReference type="InParanoid" id="A8NZZ8"/>
<organism evidence="2 3">
    <name type="scientific">Coprinopsis cinerea (strain Okayama-7 / 130 / ATCC MYA-4618 / FGSC 9003)</name>
    <name type="common">Inky cap fungus</name>
    <name type="synonym">Hormographiella aspergillata</name>
    <dbReference type="NCBI Taxonomy" id="240176"/>
    <lineage>
        <taxon>Eukaryota</taxon>
        <taxon>Fungi</taxon>
        <taxon>Dikarya</taxon>
        <taxon>Basidiomycota</taxon>
        <taxon>Agaricomycotina</taxon>
        <taxon>Agaricomycetes</taxon>
        <taxon>Agaricomycetidae</taxon>
        <taxon>Agaricales</taxon>
        <taxon>Agaricineae</taxon>
        <taxon>Psathyrellaceae</taxon>
        <taxon>Coprinopsis</taxon>
    </lineage>
</organism>
<feature type="compositionally biased region" description="Basic and acidic residues" evidence="1">
    <location>
        <begin position="324"/>
        <end position="340"/>
    </location>
</feature>
<feature type="compositionally biased region" description="Low complexity" evidence="1">
    <location>
        <begin position="212"/>
        <end position="246"/>
    </location>
</feature>
<dbReference type="VEuPathDB" id="FungiDB:CC1G_12483"/>
<dbReference type="EMBL" id="AACS02000006">
    <property type="protein sequence ID" value="EAU84043.2"/>
    <property type="molecule type" value="Genomic_DNA"/>
</dbReference>
<feature type="region of interest" description="Disordered" evidence="1">
    <location>
        <begin position="89"/>
        <end position="252"/>
    </location>
</feature>
<feature type="compositionally biased region" description="Low complexity" evidence="1">
    <location>
        <begin position="108"/>
        <end position="125"/>
    </location>
</feature>
<name>A8NZZ8_COPC7</name>
<sequence>MAVLAKVASGVKRRIPAPKPSQPALNAHQNKPPPVPQAPDLRRWSDFMNPFPPVGPGGYTKYYKSRKGGAGGDLESQLQFQLPELCRLNYAIPPPPRSIPPVPPTRPQRPTVSTTTTTTTKTTTHPRSDKATNNLRHRKLSSIAESTSETTLAGSSESPATATASTTTACTPVRRSLRRQKRRLLRTPSIERDFGSHAGGLFASQTGTLDRSGSAFSSRTSSEEGGASSASSSSDDHSSPTSTDSDMPLTPRDEITVVVAGNEKKKKNRYGYHEGGGGAQGQLVAKKQVMVMVGGGYQGVRVDHGDDDDGEWEDLEPVYPFQRPDSRSTYRTARSEFSEL</sequence>
<protein>
    <submittedName>
        <fullName evidence="2">Uncharacterized protein</fullName>
    </submittedName>
</protein>
<proteinExistence type="predicted"/>
<evidence type="ECO:0000313" key="3">
    <source>
        <dbReference type="Proteomes" id="UP000001861"/>
    </source>
</evidence>
<accession>A8NZZ8</accession>
<dbReference type="KEGG" id="cci:CC1G_12483"/>
<dbReference type="Proteomes" id="UP000001861">
    <property type="component" value="Unassembled WGS sequence"/>
</dbReference>
<comment type="caution">
    <text evidence="2">The sequence shown here is derived from an EMBL/GenBank/DDBJ whole genome shotgun (WGS) entry which is preliminary data.</text>
</comment>
<gene>
    <name evidence="2" type="ORF">CC1G_12483</name>
</gene>
<reference evidence="2 3" key="1">
    <citation type="journal article" date="2010" name="Proc. Natl. Acad. Sci. U.S.A.">
        <title>Insights into evolution of multicellular fungi from the assembled chromosomes of the mushroom Coprinopsis cinerea (Coprinus cinereus).</title>
        <authorList>
            <person name="Stajich J.E."/>
            <person name="Wilke S.K."/>
            <person name="Ahren D."/>
            <person name="Au C.H."/>
            <person name="Birren B.W."/>
            <person name="Borodovsky M."/>
            <person name="Burns C."/>
            <person name="Canback B."/>
            <person name="Casselton L.A."/>
            <person name="Cheng C.K."/>
            <person name="Deng J."/>
            <person name="Dietrich F.S."/>
            <person name="Fargo D.C."/>
            <person name="Farman M.L."/>
            <person name="Gathman A.C."/>
            <person name="Goldberg J."/>
            <person name="Guigo R."/>
            <person name="Hoegger P.J."/>
            <person name="Hooker J.B."/>
            <person name="Huggins A."/>
            <person name="James T.Y."/>
            <person name="Kamada T."/>
            <person name="Kilaru S."/>
            <person name="Kodira C."/>
            <person name="Kues U."/>
            <person name="Kupfer D."/>
            <person name="Kwan H.S."/>
            <person name="Lomsadze A."/>
            <person name="Li W."/>
            <person name="Lilly W.W."/>
            <person name="Ma L.J."/>
            <person name="Mackey A.J."/>
            <person name="Manning G."/>
            <person name="Martin F."/>
            <person name="Muraguchi H."/>
            <person name="Natvig D.O."/>
            <person name="Palmerini H."/>
            <person name="Ramesh M.A."/>
            <person name="Rehmeyer C.J."/>
            <person name="Roe B.A."/>
            <person name="Shenoy N."/>
            <person name="Stanke M."/>
            <person name="Ter-Hovhannisyan V."/>
            <person name="Tunlid A."/>
            <person name="Velagapudi R."/>
            <person name="Vision T.J."/>
            <person name="Zeng Q."/>
            <person name="Zolan M.E."/>
            <person name="Pukkila P.J."/>
        </authorList>
    </citation>
    <scope>NUCLEOTIDE SEQUENCE [LARGE SCALE GENOMIC DNA]</scope>
    <source>
        <strain evidence="3">Okayama-7 / 130 / ATCC MYA-4618 / FGSC 9003</strain>
    </source>
</reference>
<evidence type="ECO:0000313" key="2">
    <source>
        <dbReference type="EMBL" id="EAU84043.2"/>
    </source>
</evidence>
<evidence type="ECO:0000256" key="1">
    <source>
        <dbReference type="SAM" id="MobiDB-lite"/>
    </source>
</evidence>
<dbReference type="OrthoDB" id="3070744at2759"/>